<dbReference type="OrthoDB" id="5015389at2"/>
<dbReference type="AlphaFoldDB" id="A0A4R6DDI9"/>
<comment type="caution">
    <text evidence="1">The sequence shown here is derived from an EMBL/GenBank/DDBJ whole genome shotgun (WGS) entry which is preliminary data.</text>
</comment>
<dbReference type="Proteomes" id="UP000295764">
    <property type="component" value="Unassembled WGS sequence"/>
</dbReference>
<sequence>MDSGRVPALARAALEAPFEFAYVDETGDEGDPAASPGATRTYTLGCVLVPGGDWTDRLDWLAGVRREFRDAYGILVRHELKANVLLRGRGDLRDLGLGDGQRRDVFRRSLAALTVASSGVFAVVIDKEARPMDYQPEDRAWTYLLQRLRLRSERSGKPIILVHDGGDDATVRAIHRRFRRHSFAPGGVRVTAPLLVEDPVPRDSASSYFIQAADLVAYAAFRRFQAPGAKSGSVCDETMWDELRPVWRTEVTNARRDAIVVWP</sequence>
<gene>
    <name evidence="1" type="ORF">EDF64_11198</name>
</gene>
<dbReference type="InterPro" id="IPR024524">
    <property type="entry name" value="DUF3800"/>
</dbReference>
<reference evidence="1 2" key="1">
    <citation type="submission" date="2019-03" db="EMBL/GenBank/DDBJ databases">
        <title>Genomic analyses of the natural microbiome of Caenorhabditis elegans.</title>
        <authorList>
            <person name="Samuel B."/>
        </authorList>
    </citation>
    <scope>NUCLEOTIDE SEQUENCE [LARGE SCALE GENOMIC DNA]</scope>
    <source>
        <strain evidence="1 2">JUb65</strain>
    </source>
</reference>
<protein>
    <submittedName>
        <fullName evidence="1">Uncharacterized protein DUF3800</fullName>
    </submittedName>
</protein>
<evidence type="ECO:0000313" key="2">
    <source>
        <dbReference type="Proteomes" id="UP000295764"/>
    </source>
</evidence>
<dbReference type="RefSeq" id="WP_133520711.1">
    <property type="nucleotide sequence ID" value="NZ_SNVW01000011.1"/>
</dbReference>
<dbReference type="EMBL" id="SNVW01000011">
    <property type="protein sequence ID" value="TDN42621.1"/>
    <property type="molecule type" value="Genomic_DNA"/>
</dbReference>
<evidence type="ECO:0000313" key="1">
    <source>
        <dbReference type="EMBL" id="TDN42621.1"/>
    </source>
</evidence>
<proteinExistence type="predicted"/>
<accession>A0A4R6DDI9</accession>
<name>A0A4R6DDI9_9MICO</name>
<organism evidence="1 2">
    <name type="scientific">Curtobacterium flaccumfaciens</name>
    <dbReference type="NCBI Taxonomy" id="2035"/>
    <lineage>
        <taxon>Bacteria</taxon>
        <taxon>Bacillati</taxon>
        <taxon>Actinomycetota</taxon>
        <taxon>Actinomycetes</taxon>
        <taxon>Micrococcales</taxon>
        <taxon>Microbacteriaceae</taxon>
        <taxon>Curtobacterium</taxon>
    </lineage>
</organism>
<dbReference type="Pfam" id="PF12686">
    <property type="entry name" value="DUF3800"/>
    <property type="match status" value="1"/>
</dbReference>